<evidence type="ECO:0000256" key="1">
    <source>
        <dbReference type="SAM" id="MobiDB-lite"/>
    </source>
</evidence>
<keyword evidence="2" id="KW-0732">Signal</keyword>
<dbReference type="EMBL" id="LT629787">
    <property type="protein sequence ID" value="SDU03071.1"/>
    <property type="molecule type" value="Genomic_DNA"/>
</dbReference>
<accession>A0A1H2F6T2</accession>
<feature type="region of interest" description="Disordered" evidence="1">
    <location>
        <begin position="180"/>
        <end position="203"/>
    </location>
</feature>
<proteinExistence type="predicted"/>
<evidence type="ECO:0008006" key="5">
    <source>
        <dbReference type="Google" id="ProtNLM"/>
    </source>
</evidence>
<dbReference type="PROSITE" id="PS51257">
    <property type="entry name" value="PROKAR_LIPOPROTEIN"/>
    <property type="match status" value="1"/>
</dbReference>
<sequence>MRALFCIFLAVFLTACAQQSNVRLYPGNEQASSNLLTVKIPQDLEVTSINGQRVPAANRLIGGQQALELLPGDYEIVLMYKRVFDIGGGISHEVIRSRQAIINLSGSAGDAWMLQYTQPESLEQARELRSRFEVTAINQRDGERVASRSGDRPTSALAQLIGMESSSDDADNVVMPLQANTQPNTPVARPAVSQPSTQAQPAATLPATDATLTTLQQLWLLLTPESRQQFLDWAQ</sequence>
<reference evidence="4" key="1">
    <citation type="submission" date="2016-10" db="EMBL/GenBank/DDBJ databases">
        <authorList>
            <person name="Varghese N."/>
            <person name="Submissions S."/>
        </authorList>
    </citation>
    <scope>NUCLEOTIDE SEQUENCE [LARGE SCALE GENOMIC DNA]</scope>
    <source>
        <strain evidence="4">CECT 8338</strain>
    </source>
</reference>
<dbReference type="Proteomes" id="UP000243924">
    <property type="component" value="Chromosome I"/>
</dbReference>
<feature type="chain" id="PRO_5009273667" description="DUF2057 domain-containing protein" evidence="2">
    <location>
        <begin position="18"/>
        <end position="235"/>
    </location>
</feature>
<organism evidence="3 4">
    <name type="scientific">Halopseudomonas salegens</name>
    <dbReference type="NCBI Taxonomy" id="1434072"/>
    <lineage>
        <taxon>Bacteria</taxon>
        <taxon>Pseudomonadati</taxon>
        <taxon>Pseudomonadota</taxon>
        <taxon>Gammaproteobacteria</taxon>
        <taxon>Pseudomonadales</taxon>
        <taxon>Pseudomonadaceae</taxon>
        <taxon>Halopseudomonas</taxon>
    </lineage>
</organism>
<gene>
    <name evidence="3" type="ORF">SAMN05216210_1332</name>
</gene>
<dbReference type="STRING" id="1434072.SAMN05216210_1332"/>
<evidence type="ECO:0000256" key="2">
    <source>
        <dbReference type="SAM" id="SignalP"/>
    </source>
</evidence>
<feature type="signal peptide" evidence="2">
    <location>
        <begin position="1"/>
        <end position="17"/>
    </location>
</feature>
<dbReference type="RefSeq" id="WP_092385331.1">
    <property type="nucleotide sequence ID" value="NZ_LT629787.1"/>
</dbReference>
<keyword evidence="4" id="KW-1185">Reference proteome</keyword>
<feature type="compositionally biased region" description="Low complexity" evidence="1">
    <location>
        <begin position="194"/>
        <end position="203"/>
    </location>
</feature>
<dbReference type="InterPro" id="IPR018635">
    <property type="entry name" value="UPF0319"/>
</dbReference>
<dbReference type="AlphaFoldDB" id="A0A1H2F6T2"/>
<dbReference type="Pfam" id="PF09829">
    <property type="entry name" value="DUF2057"/>
    <property type="match status" value="1"/>
</dbReference>
<evidence type="ECO:0000313" key="3">
    <source>
        <dbReference type="EMBL" id="SDU03071.1"/>
    </source>
</evidence>
<dbReference type="OrthoDB" id="6076302at2"/>
<evidence type="ECO:0000313" key="4">
    <source>
        <dbReference type="Proteomes" id="UP000243924"/>
    </source>
</evidence>
<protein>
    <recommendedName>
        <fullName evidence="5">DUF2057 domain-containing protein</fullName>
    </recommendedName>
</protein>
<name>A0A1H2F6T2_9GAMM</name>